<sequence length="312" mass="34396">MLFRQRWHLELRHLRYFVAVAEARSLKLAAEEKLHTTQPSLSRQIRDLEDEVGTPLFVRGAKGVELTPAGRVFLDHARIMLSQAEAAVQSARQIAYPTKPSFALGFMIGHDTTWLPEALKLLRDELPNIHVVISTQNSPQLAAALLHGGIDVAFLRREDGSSDLDFRTLVEEPFEVFMPSNHPFAARKTISLQEIAGETFISVSGTALSISGKQPALRRAIDRFLNDNGIEIRPSHEVDNLGGVMSLIASTGGIALLPLYAKTFLPDTVTTRPLEGVGPKIDLSVGYRKANPSPVLKLFLSRVNELAAKIPR</sequence>
<comment type="similarity">
    <text evidence="1">Belongs to the LysR transcriptional regulatory family.</text>
</comment>
<dbReference type="Pfam" id="PF00126">
    <property type="entry name" value="HTH_1"/>
    <property type="match status" value="1"/>
</dbReference>
<dbReference type="Gene3D" id="3.40.190.10">
    <property type="entry name" value="Periplasmic binding protein-like II"/>
    <property type="match status" value="2"/>
</dbReference>
<dbReference type="GO" id="GO:0003677">
    <property type="term" value="F:DNA binding"/>
    <property type="evidence" value="ECO:0007669"/>
    <property type="project" value="UniProtKB-KW"/>
</dbReference>
<dbReference type="GO" id="GO:0003700">
    <property type="term" value="F:DNA-binding transcription factor activity"/>
    <property type="evidence" value="ECO:0007669"/>
    <property type="project" value="InterPro"/>
</dbReference>
<reference evidence="6 7" key="1">
    <citation type="submission" date="2011-11" db="EMBL/GenBank/DDBJ databases">
        <title>Complete sequence of Granulicella mallensis MP5ACTX8.</title>
        <authorList>
            <consortium name="US DOE Joint Genome Institute"/>
            <person name="Lucas S."/>
            <person name="Copeland A."/>
            <person name="Lapidus A."/>
            <person name="Cheng J.-F."/>
            <person name="Goodwin L."/>
            <person name="Pitluck S."/>
            <person name="Peters L."/>
            <person name="Lu M."/>
            <person name="Detter J.C."/>
            <person name="Han C."/>
            <person name="Tapia R."/>
            <person name="Land M."/>
            <person name="Hauser L."/>
            <person name="Kyrpides N."/>
            <person name="Ivanova N."/>
            <person name="Mikhailova N."/>
            <person name="Pagani I."/>
            <person name="Rawat S."/>
            <person name="Mannisto M."/>
            <person name="Haggblom M."/>
            <person name="Woyke T."/>
        </authorList>
    </citation>
    <scope>NUCLEOTIDE SEQUENCE [LARGE SCALE GENOMIC DNA]</scope>
    <source>
        <strain evidence="7">ATCC BAA-1857 / DSM 23137 / MP5ACTX8</strain>
    </source>
</reference>
<dbReference type="InterPro" id="IPR036390">
    <property type="entry name" value="WH_DNA-bd_sf"/>
</dbReference>
<dbReference type="Proteomes" id="UP000007113">
    <property type="component" value="Chromosome"/>
</dbReference>
<dbReference type="eggNOG" id="COG0583">
    <property type="taxonomic scope" value="Bacteria"/>
</dbReference>
<feature type="domain" description="HTH lysR-type" evidence="5">
    <location>
        <begin position="9"/>
        <end position="67"/>
    </location>
</feature>
<dbReference type="RefSeq" id="WP_014263363.1">
    <property type="nucleotide sequence ID" value="NC_016631.1"/>
</dbReference>
<dbReference type="GO" id="GO:0032993">
    <property type="term" value="C:protein-DNA complex"/>
    <property type="evidence" value="ECO:0007669"/>
    <property type="project" value="TreeGrafter"/>
</dbReference>
<accession>G8NYR6</accession>
<name>G8NYR6_GRAMM</name>
<organism evidence="6 7">
    <name type="scientific">Granulicella mallensis (strain ATCC BAA-1857 / DSM 23137 / MP5ACTX8)</name>
    <dbReference type="NCBI Taxonomy" id="682795"/>
    <lineage>
        <taxon>Bacteria</taxon>
        <taxon>Pseudomonadati</taxon>
        <taxon>Acidobacteriota</taxon>
        <taxon>Terriglobia</taxon>
        <taxon>Terriglobales</taxon>
        <taxon>Acidobacteriaceae</taxon>
        <taxon>Granulicella</taxon>
    </lineage>
</organism>
<dbReference type="KEGG" id="gma:AciX8_0121"/>
<evidence type="ECO:0000256" key="2">
    <source>
        <dbReference type="ARBA" id="ARBA00023015"/>
    </source>
</evidence>
<keyword evidence="7" id="KW-1185">Reference proteome</keyword>
<gene>
    <name evidence="6" type="ordered locus">AciX8_0121</name>
</gene>
<keyword evidence="2" id="KW-0805">Transcription regulation</keyword>
<proteinExistence type="inferred from homology"/>
<evidence type="ECO:0000256" key="4">
    <source>
        <dbReference type="ARBA" id="ARBA00023163"/>
    </source>
</evidence>
<evidence type="ECO:0000256" key="1">
    <source>
        <dbReference type="ARBA" id="ARBA00009437"/>
    </source>
</evidence>
<evidence type="ECO:0000259" key="5">
    <source>
        <dbReference type="PROSITE" id="PS50931"/>
    </source>
</evidence>
<evidence type="ECO:0000313" key="7">
    <source>
        <dbReference type="Proteomes" id="UP000007113"/>
    </source>
</evidence>
<dbReference type="SUPFAM" id="SSF53850">
    <property type="entry name" value="Periplasmic binding protein-like II"/>
    <property type="match status" value="1"/>
</dbReference>
<dbReference type="STRING" id="682795.AciX8_0121"/>
<dbReference type="InterPro" id="IPR036388">
    <property type="entry name" value="WH-like_DNA-bd_sf"/>
</dbReference>
<evidence type="ECO:0000313" key="6">
    <source>
        <dbReference type="EMBL" id="AEU34479.1"/>
    </source>
</evidence>
<dbReference type="PANTHER" id="PTHR30346:SF0">
    <property type="entry name" value="HCA OPERON TRANSCRIPTIONAL ACTIVATOR HCAR"/>
    <property type="match status" value="1"/>
</dbReference>
<dbReference type="AlphaFoldDB" id="G8NYR6"/>
<dbReference type="Gene3D" id="1.10.10.10">
    <property type="entry name" value="Winged helix-like DNA-binding domain superfamily/Winged helix DNA-binding domain"/>
    <property type="match status" value="1"/>
</dbReference>
<dbReference type="PANTHER" id="PTHR30346">
    <property type="entry name" value="TRANSCRIPTIONAL DUAL REGULATOR HCAR-RELATED"/>
    <property type="match status" value="1"/>
</dbReference>
<evidence type="ECO:0000256" key="3">
    <source>
        <dbReference type="ARBA" id="ARBA00023125"/>
    </source>
</evidence>
<dbReference type="EMBL" id="CP003130">
    <property type="protein sequence ID" value="AEU34479.1"/>
    <property type="molecule type" value="Genomic_DNA"/>
</dbReference>
<dbReference type="PROSITE" id="PS50931">
    <property type="entry name" value="HTH_LYSR"/>
    <property type="match status" value="1"/>
</dbReference>
<dbReference type="FunFam" id="1.10.10.10:FF:000001">
    <property type="entry name" value="LysR family transcriptional regulator"/>
    <property type="match status" value="1"/>
</dbReference>
<protein>
    <submittedName>
        <fullName evidence="6">Transcriptional regulator, LysR family</fullName>
    </submittedName>
</protein>
<keyword evidence="4" id="KW-0804">Transcription</keyword>
<dbReference type="SUPFAM" id="SSF46785">
    <property type="entry name" value="Winged helix' DNA-binding domain"/>
    <property type="match status" value="1"/>
</dbReference>
<dbReference type="Pfam" id="PF03466">
    <property type="entry name" value="LysR_substrate"/>
    <property type="match status" value="1"/>
</dbReference>
<keyword evidence="3" id="KW-0238">DNA-binding</keyword>
<dbReference type="HOGENOM" id="CLU_039613_6_4_0"/>
<dbReference type="InterPro" id="IPR005119">
    <property type="entry name" value="LysR_subst-bd"/>
</dbReference>
<dbReference type="InterPro" id="IPR000847">
    <property type="entry name" value="LysR_HTH_N"/>
</dbReference>
<dbReference type="PRINTS" id="PR00039">
    <property type="entry name" value="HTHLYSR"/>
</dbReference>